<accession>A0A3E4RR76</accession>
<dbReference type="EMBL" id="QSHA01000006">
    <property type="protein sequence ID" value="RHB73422.1"/>
    <property type="molecule type" value="Genomic_DNA"/>
</dbReference>
<reference evidence="4 5" key="1">
    <citation type="submission" date="2018-08" db="EMBL/GenBank/DDBJ databases">
        <title>A genome reference for cultivated species of the human gut microbiota.</title>
        <authorList>
            <person name="Zou Y."/>
            <person name="Xue W."/>
            <person name="Luo G."/>
        </authorList>
    </citation>
    <scope>NUCLEOTIDE SEQUENCE [LARGE SCALE GENOMIC DNA]</scope>
    <source>
        <strain evidence="3 5">AM29-12AC</strain>
        <strain evidence="2 6">AM39-1</strain>
        <strain evidence="1 4">OM07-9</strain>
    </source>
</reference>
<evidence type="ECO:0000313" key="1">
    <source>
        <dbReference type="EMBL" id="RGM57900.1"/>
    </source>
</evidence>
<dbReference type="RefSeq" id="WP_117589534.1">
    <property type="nucleotide sequence ID" value="NZ_DAWCTV010000023.1"/>
</dbReference>
<evidence type="ECO:0000313" key="4">
    <source>
        <dbReference type="Proteomes" id="UP000261295"/>
    </source>
</evidence>
<dbReference type="EMBL" id="QSJZ01000005">
    <property type="protein sequence ID" value="RHE23747.1"/>
    <property type="molecule type" value="Genomic_DNA"/>
</dbReference>
<protein>
    <submittedName>
        <fullName evidence="2">Uncharacterized protein</fullName>
    </submittedName>
</protein>
<sequence>MKKIITSIFILMFYLGCSPSQKDVLFANASDEQIIEWGKQYVVHSIEDSLKEGESYKIMEWILAEKKTSIPVEVWQMDNTYKKDSIPGCTKLLDTRGIFDELAFIGNGDSAFVAFAVAYTINEKNGNCSFLEKTFTLDKNGKVSNCSDYLSPSQKMKQTEEKFHKALEQLGPFLIQAVKEGAAMAGKDTSGITNVTINGKTYSE</sequence>
<organism evidence="2 6">
    <name type="scientific">Bacteroides uniformis</name>
    <dbReference type="NCBI Taxonomy" id="820"/>
    <lineage>
        <taxon>Bacteria</taxon>
        <taxon>Pseudomonadati</taxon>
        <taxon>Bacteroidota</taxon>
        <taxon>Bacteroidia</taxon>
        <taxon>Bacteroidales</taxon>
        <taxon>Bacteroidaceae</taxon>
        <taxon>Bacteroides</taxon>
    </lineage>
</organism>
<proteinExistence type="predicted"/>
<name>A0A3E4RR76_BACUN</name>
<evidence type="ECO:0000313" key="5">
    <source>
        <dbReference type="Proteomes" id="UP000283601"/>
    </source>
</evidence>
<dbReference type="AlphaFoldDB" id="A0A3E4RR76"/>
<dbReference type="Proteomes" id="UP000283601">
    <property type="component" value="Unassembled WGS sequence"/>
</dbReference>
<dbReference type="Proteomes" id="UP000286114">
    <property type="component" value="Unassembled WGS sequence"/>
</dbReference>
<dbReference type="Proteomes" id="UP000261295">
    <property type="component" value="Unassembled WGS sequence"/>
</dbReference>
<evidence type="ECO:0000313" key="2">
    <source>
        <dbReference type="EMBL" id="RHB73422.1"/>
    </source>
</evidence>
<evidence type="ECO:0000313" key="3">
    <source>
        <dbReference type="EMBL" id="RHE23747.1"/>
    </source>
</evidence>
<comment type="caution">
    <text evidence="2">The sequence shown here is derived from an EMBL/GenBank/DDBJ whole genome shotgun (WGS) entry which is preliminary data.</text>
</comment>
<evidence type="ECO:0000313" key="6">
    <source>
        <dbReference type="Proteomes" id="UP000286114"/>
    </source>
</evidence>
<gene>
    <name evidence="3" type="ORF">DW758_08860</name>
    <name evidence="2" type="ORF">DW873_09540</name>
    <name evidence="1" type="ORF">DXC07_03685</name>
</gene>
<dbReference type="EMBL" id="QSTL01000002">
    <property type="protein sequence ID" value="RGM57900.1"/>
    <property type="molecule type" value="Genomic_DNA"/>
</dbReference>